<feature type="compositionally biased region" description="Basic residues" evidence="1">
    <location>
        <begin position="109"/>
        <end position="118"/>
    </location>
</feature>
<dbReference type="EMBL" id="JAHHUM010000115">
    <property type="protein sequence ID" value="KAK5622469.1"/>
    <property type="molecule type" value="Genomic_DNA"/>
</dbReference>
<comment type="caution">
    <text evidence="2">The sequence shown here is derived from an EMBL/GenBank/DDBJ whole genome shotgun (WGS) entry which is preliminary data.</text>
</comment>
<organism evidence="2 3">
    <name type="scientific">Crenichthys baileyi</name>
    <name type="common">White River springfish</name>
    <dbReference type="NCBI Taxonomy" id="28760"/>
    <lineage>
        <taxon>Eukaryota</taxon>
        <taxon>Metazoa</taxon>
        <taxon>Chordata</taxon>
        <taxon>Craniata</taxon>
        <taxon>Vertebrata</taxon>
        <taxon>Euteleostomi</taxon>
        <taxon>Actinopterygii</taxon>
        <taxon>Neopterygii</taxon>
        <taxon>Teleostei</taxon>
        <taxon>Neoteleostei</taxon>
        <taxon>Acanthomorphata</taxon>
        <taxon>Ovalentaria</taxon>
        <taxon>Atherinomorphae</taxon>
        <taxon>Cyprinodontiformes</taxon>
        <taxon>Goodeidae</taxon>
        <taxon>Crenichthys</taxon>
    </lineage>
</organism>
<dbReference type="AlphaFoldDB" id="A0AAV9SM70"/>
<evidence type="ECO:0000313" key="3">
    <source>
        <dbReference type="Proteomes" id="UP001311232"/>
    </source>
</evidence>
<feature type="compositionally biased region" description="Basic and acidic residues" evidence="1">
    <location>
        <begin position="66"/>
        <end position="79"/>
    </location>
</feature>
<proteinExistence type="predicted"/>
<feature type="region of interest" description="Disordered" evidence="1">
    <location>
        <begin position="63"/>
        <end position="154"/>
    </location>
</feature>
<accession>A0AAV9SM70</accession>
<name>A0AAV9SM70_9TELE</name>
<reference evidence="2 3" key="1">
    <citation type="submission" date="2021-06" db="EMBL/GenBank/DDBJ databases">
        <authorList>
            <person name="Palmer J.M."/>
        </authorList>
    </citation>
    <scope>NUCLEOTIDE SEQUENCE [LARGE SCALE GENOMIC DNA]</scope>
    <source>
        <strain evidence="2 3">MEX-2019</strain>
        <tissue evidence="2">Muscle</tissue>
    </source>
</reference>
<sequence length="154" mass="17043">MGIPRENVAYISPSHLGVQGPTDTTEGLFFSVRRPERHIRGSASWKVFCARPCPMSAFTAWSRSTKSYDRNEPTHDPVAHSHPSRSPPEQNHKSETCKVDEHSTVGKGRLTRSKRAHPCLRSPLLGPTKPQKHLQPIFNGGHKVKAGGTSNTFV</sequence>
<evidence type="ECO:0000313" key="2">
    <source>
        <dbReference type="EMBL" id="KAK5622469.1"/>
    </source>
</evidence>
<keyword evidence="3" id="KW-1185">Reference proteome</keyword>
<gene>
    <name evidence="2" type="ORF">CRENBAI_003131</name>
</gene>
<feature type="compositionally biased region" description="Basic and acidic residues" evidence="1">
    <location>
        <begin position="90"/>
        <end position="104"/>
    </location>
</feature>
<protein>
    <submittedName>
        <fullName evidence="2">Uncharacterized protein</fullName>
    </submittedName>
</protein>
<evidence type="ECO:0000256" key="1">
    <source>
        <dbReference type="SAM" id="MobiDB-lite"/>
    </source>
</evidence>
<dbReference type="Proteomes" id="UP001311232">
    <property type="component" value="Unassembled WGS sequence"/>
</dbReference>